<evidence type="ECO:0000256" key="4">
    <source>
        <dbReference type="ARBA" id="ARBA00022840"/>
    </source>
</evidence>
<keyword evidence="4" id="KW-0067">ATP-binding</keyword>
<name>A0AAN9XNU7_PSOTE</name>
<protein>
    <recommendedName>
        <fullName evidence="12">UvrD-like helicase ATP-binding domain-containing protein</fullName>
    </recommendedName>
</protein>
<dbReference type="CDD" id="cd18808">
    <property type="entry name" value="SF1_C_Upf1"/>
    <property type="match status" value="1"/>
</dbReference>
<dbReference type="InterPro" id="IPR047187">
    <property type="entry name" value="SF1_C_Upf1"/>
</dbReference>
<feature type="domain" description="UvrD-like helicase ATP-binding" evidence="5">
    <location>
        <begin position="1267"/>
        <end position="1364"/>
    </location>
</feature>
<dbReference type="Pfam" id="PF13361">
    <property type="entry name" value="UvrD_C"/>
    <property type="match status" value="1"/>
</dbReference>
<feature type="domain" description="DUF6469" evidence="9">
    <location>
        <begin position="78"/>
        <end position="202"/>
    </location>
</feature>
<accession>A0AAN9XNU7</accession>
<dbReference type="GO" id="GO:0004386">
    <property type="term" value="F:helicase activity"/>
    <property type="evidence" value="ECO:0007669"/>
    <property type="project" value="UniProtKB-KW"/>
</dbReference>
<evidence type="ECO:0000259" key="6">
    <source>
        <dbReference type="Pfam" id="PF13086"/>
    </source>
</evidence>
<dbReference type="Pfam" id="PF13086">
    <property type="entry name" value="AAA_11"/>
    <property type="match status" value="1"/>
</dbReference>
<dbReference type="InterPro" id="IPR039904">
    <property type="entry name" value="TRANK1"/>
</dbReference>
<keyword evidence="1" id="KW-0547">Nucleotide-binding</keyword>
<dbReference type="SUPFAM" id="SSF52540">
    <property type="entry name" value="P-loop containing nucleoside triphosphate hydrolases"/>
    <property type="match status" value="2"/>
</dbReference>
<keyword evidence="2" id="KW-0378">Hydrolase</keyword>
<dbReference type="InterPro" id="IPR041679">
    <property type="entry name" value="DNA2/NAM7-like_C"/>
</dbReference>
<dbReference type="GO" id="GO:0016787">
    <property type="term" value="F:hydrolase activity"/>
    <property type="evidence" value="ECO:0007669"/>
    <property type="project" value="UniProtKB-KW"/>
</dbReference>
<evidence type="ECO:0000313" key="10">
    <source>
        <dbReference type="EMBL" id="KAK7400973.1"/>
    </source>
</evidence>
<feature type="domain" description="DNA2/NAM7 helicase-like C-terminal" evidence="7">
    <location>
        <begin position="606"/>
        <end position="802"/>
    </location>
</feature>
<comment type="caution">
    <text evidence="10">The sequence shown here is derived from an EMBL/GenBank/DDBJ whole genome shotgun (WGS) entry which is preliminary data.</text>
</comment>
<feature type="domain" description="UvrD-like helicase C-terminal" evidence="8">
    <location>
        <begin position="1500"/>
        <end position="1588"/>
    </location>
</feature>
<dbReference type="GO" id="GO:0005694">
    <property type="term" value="C:chromosome"/>
    <property type="evidence" value="ECO:0007669"/>
    <property type="project" value="UniProtKB-ARBA"/>
</dbReference>
<organism evidence="10 11">
    <name type="scientific">Psophocarpus tetragonolobus</name>
    <name type="common">Winged bean</name>
    <name type="synonym">Dolichos tetragonolobus</name>
    <dbReference type="NCBI Taxonomy" id="3891"/>
    <lineage>
        <taxon>Eukaryota</taxon>
        <taxon>Viridiplantae</taxon>
        <taxon>Streptophyta</taxon>
        <taxon>Embryophyta</taxon>
        <taxon>Tracheophyta</taxon>
        <taxon>Spermatophyta</taxon>
        <taxon>Magnoliopsida</taxon>
        <taxon>eudicotyledons</taxon>
        <taxon>Gunneridae</taxon>
        <taxon>Pentapetalae</taxon>
        <taxon>rosids</taxon>
        <taxon>fabids</taxon>
        <taxon>Fabales</taxon>
        <taxon>Fabaceae</taxon>
        <taxon>Papilionoideae</taxon>
        <taxon>50 kb inversion clade</taxon>
        <taxon>NPAAA clade</taxon>
        <taxon>indigoferoid/millettioid clade</taxon>
        <taxon>Phaseoleae</taxon>
        <taxon>Psophocarpus</taxon>
    </lineage>
</organism>
<dbReference type="EMBL" id="JAYMYS010000003">
    <property type="protein sequence ID" value="KAK7400973.1"/>
    <property type="molecule type" value="Genomic_DNA"/>
</dbReference>
<evidence type="ECO:0000313" key="11">
    <source>
        <dbReference type="Proteomes" id="UP001386955"/>
    </source>
</evidence>
<dbReference type="Gene3D" id="1.10.10.160">
    <property type="match status" value="1"/>
</dbReference>
<dbReference type="InterPro" id="IPR014016">
    <property type="entry name" value="UvrD-like_ATP-bd"/>
</dbReference>
<evidence type="ECO:0000259" key="8">
    <source>
        <dbReference type="Pfam" id="PF13361"/>
    </source>
</evidence>
<evidence type="ECO:0000259" key="5">
    <source>
        <dbReference type="Pfam" id="PF00580"/>
    </source>
</evidence>
<evidence type="ECO:0000256" key="3">
    <source>
        <dbReference type="ARBA" id="ARBA00022806"/>
    </source>
</evidence>
<dbReference type="InterPro" id="IPR045529">
    <property type="entry name" value="DUF6469"/>
</dbReference>
<dbReference type="Pfam" id="PF20073">
    <property type="entry name" value="DUF6469"/>
    <property type="match status" value="1"/>
</dbReference>
<keyword evidence="11" id="KW-1185">Reference proteome</keyword>
<gene>
    <name evidence="10" type="ORF">VNO78_12282</name>
</gene>
<evidence type="ECO:0000259" key="9">
    <source>
        <dbReference type="Pfam" id="PF20073"/>
    </source>
</evidence>
<proteinExistence type="predicted"/>
<evidence type="ECO:0008006" key="12">
    <source>
        <dbReference type="Google" id="ProtNLM"/>
    </source>
</evidence>
<dbReference type="InterPro" id="IPR041677">
    <property type="entry name" value="DNA2/NAM7_AAA_11"/>
</dbReference>
<dbReference type="Gene3D" id="3.40.50.300">
    <property type="entry name" value="P-loop containing nucleotide triphosphate hydrolases"/>
    <property type="match status" value="4"/>
</dbReference>
<dbReference type="PANTHER" id="PTHR21529:SF4">
    <property type="entry name" value="TPR AND ANKYRIN REPEAT-CONTAINING PROTEIN 1"/>
    <property type="match status" value="1"/>
</dbReference>
<dbReference type="Pfam" id="PF13087">
    <property type="entry name" value="AAA_12"/>
    <property type="match status" value="1"/>
</dbReference>
<keyword evidence="3" id="KW-0347">Helicase</keyword>
<sequence>MMQGDASSKKANAYGFMDLIFSWSMEDIMNEELYKNKVEKIELSFQSIQHYLGSYKYPLLEETRASLCSSMEIIHQAPYAELRGLKEAKPYKNNLYNLKIDSWKNKLSHDGELYKTLPGDVLILSDYKPEELKDLQRVGRQWSFVSTVGTTEDYEGDIMSFYLKVKASKEIDLEELRNKNLYLIFLTNVIPYRRIWNALSMPGGNFKLLKQILTNVEDIKCSNCGSLANALRDDCPYQNLLSELNESQVKAISACLSGINCDHNSVVKLIWGPPGTGKTRTLGTLLFALMKIKYRVLVCASTNVAIKEVVSRVVNIMKESHSKESGDLFCSLGEVLLFGNHERLKVGEDVEDVYLDHRVEKLSKCFSPSTGGFISCLRSMIHLLEHCVSEYHKELEKEERRPQSFLLYLRDKFHEAMLTLQSCISILCTHVPTSHLSKQNNKKLVFLNEALESFEDLLFQNNVLFEGLEYLFARKNLPWEASVSFNGDACRLLKKRAVCLNALMGVEDSLDEILLVKSSNINTIKEFCFETSSLIFSTASGSVKLHHLNMKKPLNIVVIDEAAQLKDCESMIPLLLPGISHAILVGDERQLPAMVRSNVSNDAGFGRSLFQRLSSLGYPKYILNMQHRMHPKISSFPNSYFYHNQVQNAPNVERNDYGKQYLPGPMFGPYSFINVRGGKEQFDDAGISYRNMAEVAVVMTILKKLHKAWLTSKNKLSVGIVSPYAGQVAAIQNKLRNIHETFDGFSVDVKSVDGFQGGEKDVIILSTVRTHNRTSLQFISSPQRTNVALTRARHCLWIVGNERALTNNENVWKAIVLDAMNRKCFFHADQEEEMVKAILDAKKDSDEFDDLLDTNSEIFKNALWKVHFSDKFLRSFKRLRSRDSKNKVVDLLKRLSSGWRPKSSSENSSKTILKQFKVLNHSVIWSVEIIKTSRYIQALKIWDILPSEYVPQLVKRLDNVFNRFTDEYITRCKEIGNYNVGNIFPLSWPLSANIQKHQNDGDTNANEDTSEAENRRVEDEECLLLLKYCSISRDYIYGQERSQLGIPCEVTDEQRNIILFTRSSFILGRSGTGKTTVLMTKMIQNEKLHHMTVGEIYGSKTNAYLVESEEIVSDTERPLLRQLFVTLSPVLCQKVQHHVSILKRSLGEGSTVADSNDKNIPDSFDGLSCDLYPLVITFRKFLLMLDGTLGNSYFERFCKKNWGKEMETLMQKEVNYERFESLYWPHFNAQLCKKLDSYQVFTEIMSHIKGGTRTLEHGKLSRDEYSTLSENRASSLSLETRFMIYDIFQDYEKMKMYSGEFDLADIVIDLHSRLRNQRYKGDVMHFVYIDEVQDLTMAQIALFKHICRNVEEGFVFCGDTAQTVGRGIDFRFQDVRSIFYEKFLLESKGQNNDKRKEKLHISDIFVLGQNFYTNSEILKLSQSVIELLYYFFPHSIDLLKVETSLITGKAPVVIRSQGDANSILSTFGQSICKDENVGRFGTDQEVVLVRDNLAKEEVLRDSETQARVLTIIECKGLEFQDVLLYNFFTSSPLQRRWGVIYDYMKEHHMLDSRSHKKISYEDSKHNVLCSELKQLYVAITRARNRLWIYEDSEDLSKPMFDYWKVKNLVQFNNLNSSQGIQMKIEYKASSAFRTMIF</sequence>
<dbReference type="Proteomes" id="UP001386955">
    <property type="component" value="Unassembled WGS sequence"/>
</dbReference>
<dbReference type="FunFam" id="3.40.50.300:FF:000326">
    <property type="entry name" value="P-loop containing nucleoside triphosphate hydrolase"/>
    <property type="match status" value="1"/>
</dbReference>
<reference evidence="10 11" key="1">
    <citation type="submission" date="2024-01" db="EMBL/GenBank/DDBJ databases">
        <title>The genomes of 5 underutilized Papilionoideae crops provide insights into root nodulation and disease resistanc.</title>
        <authorList>
            <person name="Jiang F."/>
        </authorList>
    </citation>
    <scope>NUCLEOTIDE SEQUENCE [LARGE SCALE GENOMIC DNA]</scope>
    <source>
        <strain evidence="10">DUOXIRENSHENG_FW03</strain>
        <tissue evidence="10">Leaves</tissue>
    </source>
</reference>
<evidence type="ECO:0000256" key="2">
    <source>
        <dbReference type="ARBA" id="ARBA00022801"/>
    </source>
</evidence>
<dbReference type="GO" id="GO:0005524">
    <property type="term" value="F:ATP binding"/>
    <property type="evidence" value="ECO:0007669"/>
    <property type="project" value="UniProtKB-KW"/>
</dbReference>
<dbReference type="InterPro" id="IPR013986">
    <property type="entry name" value="DExx_box_DNA_helicase_dom_sf"/>
</dbReference>
<feature type="domain" description="DNA2/NAM7 helicase helicase" evidence="6">
    <location>
        <begin position="243"/>
        <end position="597"/>
    </location>
</feature>
<evidence type="ECO:0000256" key="1">
    <source>
        <dbReference type="ARBA" id="ARBA00022741"/>
    </source>
</evidence>
<dbReference type="PANTHER" id="PTHR21529">
    <property type="entry name" value="MAMMARY TURMOR VIRUS RECEPTOR HOMOLOG 1, 2 MTVR1, 2"/>
    <property type="match status" value="1"/>
</dbReference>
<dbReference type="InterPro" id="IPR027417">
    <property type="entry name" value="P-loop_NTPase"/>
</dbReference>
<dbReference type="InterPro" id="IPR014017">
    <property type="entry name" value="DNA_helicase_UvrD-like_C"/>
</dbReference>
<evidence type="ECO:0000259" key="7">
    <source>
        <dbReference type="Pfam" id="PF13087"/>
    </source>
</evidence>
<dbReference type="Pfam" id="PF00580">
    <property type="entry name" value="UvrD-helicase"/>
    <property type="match status" value="1"/>
</dbReference>